<keyword evidence="2" id="KW-1185">Reference proteome</keyword>
<dbReference type="AlphaFoldDB" id="A0A0A6RQC0"/>
<organism evidence="1 2">
    <name type="scientific">Candidatus Thiomargarita nelsonii</name>
    <dbReference type="NCBI Taxonomy" id="1003181"/>
    <lineage>
        <taxon>Bacteria</taxon>
        <taxon>Pseudomonadati</taxon>
        <taxon>Pseudomonadota</taxon>
        <taxon>Gammaproteobacteria</taxon>
        <taxon>Thiotrichales</taxon>
        <taxon>Thiotrichaceae</taxon>
        <taxon>Thiomargarita</taxon>
    </lineage>
</organism>
<name>A0A0A6RQC0_9GAMM</name>
<evidence type="ECO:0000313" key="1">
    <source>
        <dbReference type="EMBL" id="KHD06071.1"/>
    </source>
</evidence>
<evidence type="ECO:0000313" key="2">
    <source>
        <dbReference type="Proteomes" id="UP000030428"/>
    </source>
</evidence>
<protein>
    <submittedName>
        <fullName evidence="1">Uncharacterized protein</fullName>
    </submittedName>
</protein>
<dbReference type="InterPro" id="IPR013517">
    <property type="entry name" value="FG-GAP"/>
</dbReference>
<gene>
    <name evidence="1" type="ORF">PN36_25440</name>
</gene>
<comment type="caution">
    <text evidence="1">The sequence shown here is derived from an EMBL/GenBank/DDBJ whole genome shotgun (WGS) entry which is preliminary data.</text>
</comment>
<dbReference type="Pfam" id="PF14312">
    <property type="entry name" value="FG-GAP_2"/>
    <property type="match status" value="1"/>
</dbReference>
<proteinExistence type="predicted"/>
<accession>A0A0A6RQC0</accession>
<dbReference type="EMBL" id="JSZA02000139">
    <property type="protein sequence ID" value="KHD06071.1"/>
    <property type="molecule type" value="Genomic_DNA"/>
</dbReference>
<reference evidence="1 2" key="1">
    <citation type="journal article" date="2016" name="Front. Microbiol.">
        <title>Single-Cell (Meta-)Genomics of a Dimorphic Candidatus Thiomargarita nelsonii Reveals Genomic Plasticity.</title>
        <authorList>
            <person name="Flood B.E."/>
            <person name="Fliss P."/>
            <person name="Jones D.S."/>
            <person name="Dick G.J."/>
            <person name="Jain S."/>
            <person name="Kaster A.K."/>
            <person name="Winkel M."/>
            <person name="Mussmann M."/>
            <person name="Bailey J."/>
        </authorList>
    </citation>
    <scope>NUCLEOTIDE SEQUENCE [LARGE SCALE GENOMIC DNA]</scope>
    <source>
        <strain evidence="1">Hydrate Ridge</strain>
    </source>
</reference>
<sequence>MFHTGFKFSKERDLCICAQDAPYACYGDKLKPVSVGVTLVTEQGLESRHAGITEWYVNNSEGLRQNFTLEQPPAQNSGILRVVLRVNGDLRPELSTDRQTIHLINQKGDTVLHYGGLYVYDAAKKTQPAHFALAEGQIVIEVDDSQAQYPLIIDPLLYTQEAKLTDSNEDKVDAFGSSVALSGDTALVGANQSAHIFVTSGVGNPQPAELPELPATTLSGATSQSKFAGGATNDNSASFKNNFTATDTIEVIGKITIAPNDLEEKEGSIFIVVVLSNSGIDGIYMRDGSQWKLWDGDLAHLTVVEEPRALNATEEVSVVTGLTGLPADFNVFFGYRANNEIHYNAEPIQFLVSP</sequence>
<dbReference type="Proteomes" id="UP000030428">
    <property type="component" value="Unassembled WGS sequence"/>
</dbReference>